<feature type="transmembrane region" description="Helical" evidence="2">
    <location>
        <begin position="571"/>
        <end position="594"/>
    </location>
</feature>
<evidence type="ECO:0000313" key="4">
    <source>
        <dbReference type="Proteomes" id="UP001165121"/>
    </source>
</evidence>
<accession>A0A9W6UC28</accession>
<name>A0A9W6UC28_9STRA</name>
<keyword evidence="2" id="KW-1133">Transmembrane helix</keyword>
<proteinExistence type="predicted"/>
<sequence length="778" mass="87694">MIFILFGLDIRDSMYKLIWVGPSDSYSFRMGSTAYLQLSPVIPSTTASNNTTMTSGWSSFLSRCDSITPFSSPGSTFFLSALLRNCRLNGDSETNATKMASSLVVIADSRADAIAWASCSLLFVSRRPPICQEKIVANFNHRYVFSATDATASLMAPVGSSVEKELLEMFGLLSFSIPLYRVTCGEGFQVEASVLTKGETEVKHVPNLYVCGSPSQHRSAFVGVEHPGVHRLLHEAWLTMDIIQWMNIRWGIRQNTYSHFLVGSTPGSKRSATSSDGTYLTTQTTANFSSFGQLYVILAVIDISLLLLHFFSSLEVLAWVLYPTARHFRNLRIVRHLSSIRERLSQRESNTTTSSRLSTRRSSFGSVGASGKQLDAPLQQLQDCLNFSAYASKTNTTDNDALLNEDFFYSFFSRSLYRNPRVVAATCVSQLLSWQIIQPNSVVWTWSDSFTQKLQAYMSSIRVWVLLLLLVNSLWSLFVAAQEERAYRIARLTYLTSLEILAIVAIVSFMLRQRVFSMCEIKWTLERQRLYDFTSFQGFLAHSNSFNPGLDSVVITPAEVLWVQYGPLVRIIGSSLGVLLLYSALKTFYFVHYGRIIAWVRRRRHQQQNASIQAENATTKSMPTLQDLVSSTRAQQQQLREPRYERSDLEVLLNCPVRAKSIIRNSMELEKTNKHGLLEATPSCALDFGVMVRNGEASSRICFWGVFTKKHKRIHLQTDDEPPSPRSRRRTSNALSTSRGSFSLQSPVVAPFSPDGHRLCENQAPDDEKPRKRRSSEL</sequence>
<feature type="compositionally biased region" description="Basic and acidic residues" evidence="1">
    <location>
        <begin position="755"/>
        <end position="778"/>
    </location>
</feature>
<gene>
    <name evidence="3" type="ORF">Pfra01_000662400</name>
</gene>
<reference evidence="3" key="1">
    <citation type="submission" date="2023-04" db="EMBL/GenBank/DDBJ databases">
        <title>Phytophthora fragariaefolia NBRC 109709.</title>
        <authorList>
            <person name="Ichikawa N."/>
            <person name="Sato H."/>
            <person name="Tonouchi N."/>
        </authorList>
    </citation>
    <scope>NUCLEOTIDE SEQUENCE</scope>
    <source>
        <strain evidence="3">NBRC 109709</strain>
    </source>
</reference>
<feature type="transmembrane region" description="Helical" evidence="2">
    <location>
        <begin position="294"/>
        <end position="322"/>
    </location>
</feature>
<feature type="compositionally biased region" description="Low complexity" evidence="1">
    <location>
        <begin position="347"/>
        <end position="363"/>
    </location>
</feature>
<keyword evidence="2" id="KW-0812">Transmembrane</keyword>
<feature type="compositionally biased region" description="Polar residues" evidence="1">
    <location>
        <begin position="733"/>
        <end position="746"/>
    </location>
</feature>
<evidence type="ECO:0000313" key="3">
    <source>
        <dbReference type="EMBL" id="GMF30192.1"/>
    </source>
</evidence>
<dbReference type="AlphaFoldDB" id="A0A9W6UC28"/>
<dbReference type="EMBL" id="BSXT01000569">
    <property type="protein sequence ID" value="GMF30192.1"/>
    <property type="molecule type" value="Genomic_DNA"/>
</dbReference>
<dbReference type="Proteomes" id="UP001165121">
    <property type="component" value="Unassembled WGS sequence"/>
</dbReference>
<feature type="region of interest" description="Disordered" evidence="1">
    <location>
        <begin position="715"/>
        <end position="778"/>
    </location>
</feature>
<feature type="transmembrane region" description="Helical" evidence="2">
    <location>
        <begin position="492"/>
        <end position="511"/>
    </location>
</feature>
<keyword evidence="4" id="KW-1185">Reference proteome</keyword>
<comment type="caution">
    <text evidence="3">The sequence shown here is derived from an EMBL/GenBank/DDBJ whole genome shotgun (WGS) entry which is preliminary data.</text>
</comment>
<feature type="region of interest" description="Disordered" evidence="1">
    <location>
        <begin position="345"/>
        <end position="368"/>
    </location>
</feature>
<evidence type="ECO:0000256" key="1">
    <source>
        <dbReference type="SAM" id="MobiDB-lite"/>
    </source>
</evidence>
<organism evidence="3 4">
    <name type="scientific">Phytophthora fragariaefolia</name>
    <dbReference type="NCBI Taxonomy" id="1490495"/>
    <lineage>
        <taxon>Eukaryota</taxon>
        <taxon>Sar</taxon>
        <taxon>Stramenopiles</taxon>
        <taxon>Oomycota</taxon>
        <taxon>Peronosporomycetes</taxon>
        <taxon>Peronosporales</taxon>
        <taxon>Peronosporaceae</taxon>
        <taxon>Phytophthora</taxon>
    </lineage>
</organism>
<dbReference type="OrthoDB" id="164535at2759"/>
<feature type="transmembrane region" description="Helical" evidence="2">
    <location>
        <begin position="461"/>
        <end position="480"/>
    </location>
</feature>
<protein>
    <submittedName>
        <fullName evidence="3">Unnamed protein product</fullName>
    </submittedName>
</protein>
<evidence type="ECO:0000256" key="2">
    <source>
        <dbReference type="SAM" id="Phobius"/>
    </source>
</evidence>
<keyword evidence="2" id="KW-0472">Membrane</keyword>